<evidence type="ECO:0000256" key="2">
    <source>
        <dbReference type="SAM" id="MobiDB-lite"/>
    </source>
</evidence>
<feature type="chain" id="PRO_5019280122" description="SMB domain-containing protein" evidence="3">
    <location>
        <begin position="21"/>
        <end position="602"/>
    </location>
</feature>
<gene>
    <name evidence="5" type="ORF">EGW08_013133</name>
</gene>
<sequence>MSWFAVLLACSVLLIKTTQGIENGGLHSPNQVENAPNSYTPETTDSNSLTDNPTSGLVDSADESKPSLESSSTFPTSLSTWPVTTERTTDPIWFRESLGIRFCRMKAEEDVFKTRSCGGAPDRESYLNGWNKLHICSQRCGGIAGDWLAEGQAECSCDTACLFYSDCCEDMAVACSSLYTKALQLFGQSLPASSACDRQMGKVVTHCSSKPLDAENSNTQNTRQINLGSIPDNFQRGSMSDNSQPGSMSDNFQPGSMSDNSQPGSMSDNSQPGSMSDKSVFGANHSLAFDREDAPSNALGSKPEEQANNVRYILDVGLNKVYDPLLNVIFESQTAYASCKPSNVYPRFLPVMRSFSCKDSPSITADFPSAAQILTECKHVGVADAATNIHRTCVERKAIACMCYGSQVYLPLHQACMGREASKKHSLLKSATAWNTSEFPSIKRVAPGECEIFVPANELKQARETPISISPGRQEWGFTIIPVVVTRKVHNEPNCFGQACSLETNKNEHGTTFESFDQRRKSVYGTTFKSFDHRQKSVYGTTFKSFDHRGKSVHGTTFESFDHRQKSVYGTTFECFYPRQKTVYGTTFESFDHRRFHPSEPF</sequence>
<evidence type="ECO:0000313" key="5">
    <source>
        <dbReference type="EMBL" id="RUS79123.1"/>
    </source>
</evidence>
<reference evidence="5 6" key="1">
    <citation type="submission" date="2019-01" db="EMBL/GenBank/DDBJ databases">
        <title>A draft genome assembly of the solar-powered sea slug Elysia chlorotica.</title>
        <authorList>
            <person name="Cai H."/>
            <person name="Li Q."/>
            <person name="Fang X."/>
            <person name="Li J."/>
            <person name="Curtis N.E."/>
            <person name="Altenburger A."/>
            <person name="Shibata T."/>
            <person name="Feng M."/>
            <person name="Maeda T."/>
            <person name="Schwartz J.A."/>
            <person name="Shigenobu S."/>
            <person name="Lundholm N."/>
            <person name="Nishiyama T."/>
            <person name="Yang H."/>
            <person name="Hasebe M."/>
            <person name="Li S."/>
            <person name="Pierce S.K."/>
            <person name="Wang J."/>
        </authorList>
    </citation>
    <scope>NUCLEOTIDE SEQUENCE [LARGE SCALE GENOMIC DNA]</scope>
    <source>
        <strain evidence="5">EC2010</strain>
        <tissue evidence="5">Whole organism of an adult</tissue>
    </source>
</reference>
<evidence type="ECO:0000259" key="4">
    <source>
        <dbReference type="PROSITE" id="PS50958"/>
    </source>
</evidence>
<organism evidence="5 6">
    <name type="scientific">Elysia chlorotica</name>
    <name type="common">Eastern emerald elysia</name>
    <name type="synonym">Sea slug</name>
    <dbReference type="NCBI Taxonomy" id="188477"/>
    <lineage>
        <taxon>Eukaryota</taxon>
        <taxon>Metazoa</taxon>
        <taxon>Spiralia</taxon>
        <taxon>Lophotrochozoa</taxon>
        <taxon>Mollusca</taxon>
        <taxon>Gastropoda</taxon>
        <taxon>Heterobranchia</taxon>
        <taxon>Euthyneura</taxon>
        <taxon>Panpulmonata</taxon>
        <taxon>Sacoglossa</taxon>
        <taxon>Placobranchoidea</taxon>
        <taxon>Plakobranchidae</taxon>
        <taxon>Elysia</taxon>
    </lineage>
</organism>
<comment type="caution">
    <text evidence="5">The sequence shown here is derived from an EMBL/GenBank/DDBJ whole genome shotgun (WGS) entry which is preliminary data.</text>
</comment>
<dbReference type="Proteomes" id="UP000271974">
    <property type="component" value="Unassembled WGS sequence"/>
</dbReference>
<feature type="compositionally biased region" description="Polar residues" evidence="2">
    <location>
        <begin position="235"/>
        <end position="277"/>
    </location>
</feature>
<feature type="compositionally biased region" description="Polar residues" evidence="2">
    <location>
        <begin position="67"/>
        <end position="82"/>
    </location>
</feature>
<feature type="compositionally biased region" description="Polar residues" evidence="2">
    <location>
        <begin position="28"/>
        <end position="57"/>
    </location>
</feature>
<keyword evidence="6" id="KW-1185">Reference proteome</keyword>
<dbReference type="PROSITE" id="PS50958">
    <property type="entry name" value="SMB_2"/>
    <property type="match status" value="1"/>
</dbReference>
<feature type="region of interest" description="Disordered" evidence="2">
    <location>
        <begin position="210"/>
        <end position="280"/>
    </location>
</feature>
<dbReference type="Gene3D" id="4.10.410.20">
    <property type="match status" value="1"/>
</dbReference>
<feature type="compositionally biased region" description="Polar residues" evidence="2">
    <location>
        <begin position="215"/>
        <end position="227"/>
    </location>
</feature>
<dbReference type="SUPFAM" id="SSF90188">
    <property type="entry name" value="Somatomedin B domain"/>
    <property type="match status" value="1"/>
</dbReference>
<dbReference type="InterPro" id="IPR036024">
    <property type="entry name" value="Somatomedin_B-like_dom_sf"/>
</dbReference>
<dbReference type="EMBL" id="RQTK01000470">
    <property type="protein sequence ID" value="RUS79123.1"/>
    <property type="molecule type" value="Genomic_DNA"/>
</dbReference>
<evidence type="ECO:0000256" key="3">
    <source>
        <dbReference type="SAM" id="SignalP"/>
    </source>
</evidence>
<dbReference type="InterPro" id="IPR001212">
    <property type="entry name" value="Somatomedin_B_dom"/>
</dbReference>
<evidence type="ECO:0000313" key="6">
    <source>
        <dbReference type="Proteomes" id="UP000271974"/>
    </source>
</evidence>
<protein>
    <recommendedName>
        <fullName evidence="4">SMB domain-containing protein</fullName>
    </recommendedName>
</protein>
<evidence type="ECO:0000256" key="1">
    <source>
        <dbReference type="ARBA" id="ARBA00023157"/>
    </source>
</evidence>
<proteinExistence type="predicted"/>
<accession>A0A433TBZ0</accession>
<feature type="signal peptide" evidence="3">
    <location>
        <begin position="1"/>
        <end position="20"/>
    </location>
</feature>
<keyword evidence="1" id="KW-1015">Disulfide bond</keyword>
<feature type="region of interest" description="Disordered" evidence="2">
    <location>
        <begin position="23"/>
        <end position="82"/>
    </location>
</feature>
<keyword evidence="3" id="KW-0732">Signal</keyword>
<name>A0A433TBZ0_ELYCH</name>
<feature type="domain" description="SMB" evidence="4">
    <location>
        <begin position="132"/>
        <end position="180"/>
    </location>
</feature>
<dbReference type="AlphaFoldDB" id="A0A433TBZ0"/>